<keyword evidence="14" id="KW-1185">Reference proteome</keyword>
<dbReference type="RefSeq" id="WP_170842690.1">
    <property type="nucleotide sequence ID" value="NZ_FNIT01000015.1"/>
</dbReference>
<dbReference type="GO" id="GO:0008381">
    <property type="term" value="F:mechanosensitive monoatomic ion channel activity"/>
    <property type="evidence" value="ECO:0007669"/>
    <property type="project" value="InterPro"/>
</dbReference>
<dbReference type="InterPro" id="IPR010920">
    <property type="entry name" value="LSM_dom_sf"/>
</dbReference>
<evidence type="ECO:0000256" key="8">
    <source>
        <dbReference type="SAM" id="Phobius"/>
    </source>
</evidence>
<evidence type="ECO:0000259" key="12">
    <source>
        <dbReference type="Pfam" id="PF25392"/>
    </source>
</evidence>
<evidence type="ECO:0000256" key="6">
    <source>
        <dbReference type="ARBA" id="ARBA00023136"/>
    </source>
</evidence>
<feature type="transmembrane region" description="Helical" evidence="8">
    <location>
        <begin position="270"/>
        <end position="289"/>
    </location>
</feature>
<accession>A0A1H0MUZ2</accession>
<feature type="domain" description="Moderate conductance mechanosensitive channel YbiO-like transmembrane helix 1" evidence="12">
    <location>
        <begin position="380"/>
        <end position="456"/>
    </location>
</feature>
<dbReference type="Pfam" id="PF21088">
    <property type="entry name" value="MS_channel_1st"/>
    <property type="match status" value="1"/>
</dbReference>
<dbReference type="Gene3D" id="3.30.70.100">
    <property type="match status" value="1"/>
</dbReference>
<dbReference type="GO" id="GO:0005886">
    <property type="term" value="C:plasma membrane"/>
    <property type="evidence" value="ECO:0007669"/>
    <property type="project" value="UniProtKB-SubCell"/>
</dbReference>
<evidence type="ECO:0000259" key="10">
    <source>
        <dbReference type="Pfam" id="PF00924"/>
    </source>
</evidence>
<feature type="compositionally biased region" description="Basic and acidic residues" evidence="7">
    <location>
        <begin position="751"/>
        <end position="769"/>
    </location>
</feature>
<feature type="region of interest" description="Disordered" evidence="7">
    <location>
        <begin position="735"/>
        <end position="789"/>
    </location>
</feature>
<dbReference type="SUPFAM" id="SSF50182">
    <property type="entry name" value="Sm-like ribonucleoproteins"/>
    <property type="match status" value="1"/>
</dbReference>
<name>A0A1H0MUZ2_9HYPH</name>
<keyword evidence="9" id="KW-0732">Signal</keyword>
<keyword evidence="4 8" id="KW-0812">Transmembrane</keyword>
<dbReference type="InterPro" id="IPR023408">
    <property type="entry name" value="MscS_beta-dom_sf"/>
</dbReference>
<feature type="transmembrane region" description="Helical" evidence="8">
    <location>
        <begin position="430"/>
        <end position="452"/>
    </location>
</feature>
<dbReference type="SUPFAM" id="SSF82861">
    <property type="entry name" value="Mechanosensitive channel protein MscS (YggB), transmembrane region"/>
    <property type="match status" value="1"/>
</dbReference>
<dbReference type="PANTHER" id="PTHR30460">
    <property type="entry name" value="MODERATE CONDUCTANCE MECHANOSENSITIVE CHANNEL YBIO"/>
    <property type="match status" value="1"/>
</dbReference>
<dbReference type="PANTHER" id="PTHR30460:SF0">
    <property type="entry name" value="MODERATE CONDUCTANCE MECHANOSENSITIVE CHANNEL YBIO"/>
    <property type="match status" value="1"/>
</dbReference>
<feature type="domain" description="Mechanosensitive ion channel MscS" evidence="10">
    <location>
        <begin position="560"/>
        <end position="623"/>
    </location>
</feature>
<comment type="similarity">
    <text evidence="2">Belongs to the MscS (TC 1.A.23) family.</text>
</comment>
<dbReference type="Gene3D" id="2.30.30.60">
    <property type="match status" value="1"/>
</dbReference>
<dbReference type="InterPro" id="IPR057485">
    <property type="entry name" value="YbiO-like_TM1"/>
</dbReference>
<feature type="transmembrane region" description="Helical" evidence="8">
    <location>
        <begin position="144"/>
        <end position="168"/>
    </location>
</feature>
<feature type="transmembrane region" description="Helical" evidence="8">
    <location>
        <begin position="343"/>
        <end position="366"/>
    </location>
</feature>
<dbReference type="Pfam" id="PF00924">
    <property type="entry name" value="MS_channel_2nd"/>
    <property type="match status" value="1"/>
</dbReference>
<dbReference type="Pfam" id="PF25392">
    <property type="entry name" value="MS_channel_TM1"/>
    <property type="match status" value="1"/>
</dbReference>
<evidence type="ECO:0000256" key="1">
    <source>
        <dbReference type="ARBA" id="ARBA00004651"/>
    </source>
</evidence>
<comment type="subcellular location">
    <subcellularLocation>
        <location evidence="1">Cell membrane</location>
        <topology evidence="1">Multi-pass membrane protein</topology>
    </subcellularLocation>
</comment>
<proteinExistence type="inferred from homology"/>
<dbReference type="InterPro" id="IPR011014">
    <property type="entry name" value="MscS_channel_TM-2"/>
</dbReference>
<feature type="transmembrane region" description="Helical" evidence="8">
    <location>
        <begin position="386"/>
        <end position="409"/>
    </location>
</feature>
<evidence type="ECO:0000256" key="3">
    <source>
        <dbReference type="ARBA" id="ARBA00022475"/>
    </source>
</evidence>
<sequence>MIRRAAWAFVLVLLTVLPAAAQLPTLPGLSGTTGSAPAADRSAEDRQSLDDLIGILENEATRNRLIESLKASAYRPADGQSSGSTQAGAEAGDETIVDSVPAYLADTVRGSVEAVRETVVQFGEIAGQGANFLAGAQWIDLPRIWLALQPILIVIVVVIATRLALRFAARPIERWIVSRDDRRSPLRRLLLLALATIVDGATIVLAAACGHLAALWQQGGPPTFNQALFLNAFVLTEMIRLGLAAFVVPRHRPLRLTPFSDGQAAYWYRRLALLVSLLGYTFLFVAPIVQTNSSIAASNAVRFIAVTLVFVSMLTLIVVNTHHVGGRLQRAYRNGDHSFQARFYAFLGTIWYLPAISFIFALYAVWLSSPRSGFQFMLSASLRSVAAMAIGGLIVTILSRFIVQGFRIPEGTKARFPLLERRINSFIPRLLLVLRVLVILIVLGVILDAWSILDFANVLQSDLTGRAMRGTLGALLILFLGFVAYLVVSSWVEYRLNPNYGSVPTSRERTLLALFRNAFTVALAVIVMMLVLSQLGIDIAPLLAGAGVVGLAIGFGAQKLVQDIITGAFIQIENALNEGDVVQLGSVSGVVEKLTIRSVSLRSLDGTYHLIPFSSVDQVSNMTKDFSNFVADVAVAYREDVEEVKAAMQEAFDRVRSGEQGINIIADFEMLGVEMLGDNAVTVRGRIRTLPGKQWPVGRIYRQVIKTLLDERGIEIPFPQTTVWFGENKNHEAAPLRIAQPAPDPASEPAPRADERRRDASLHTLERNPDGTLIPPSSREDDVDDGPQR</sequence>
<evidence type="ECO:0000313" key="14">
    <source>
        <dbReference type="Proteomes" id="UP000198793"/>
    </source>
</evidence>
<feature type="transmembrane region" description="Helical" evidence="8">
    <location>
        <begin position="189"/>
        <end position="216"/>
    </location>
</feature>
<feature type="transmembrane region" description="Helical" evidence="8">
    <location>
        <begin position="472"/>
        <end position="492"/>
    </location>
</feature>
<evidence type="ECO:0000256" key="9">
    <source>
        <dbReference type="SAM" id="SignalP"/>
    </source>
</evidence>
<feature type="transmembrane region" description="Helical" evidence="8">
    <location>
        <begin position="301"/>
        <end position="322"/>
    </location>
</feature>
<dbReference type="Proteomes" id="UP000198793">
    <property type="component" value="Unassembled WGS sequence"/>
</dbReference>
<dbReference type="AlphaFoldDB" id="A0A1H0MUZ2"/>
<dbReference type="InterPro" id="IPR006685">
    <property type="entry name" value="MscS_channel_2nd"/>
</dbReference>
<keyword evidence="3" id="KW-1003">Cell membrane</keyword>
<evidence type="ECO:0000256" key="4">
    <source>
        <dbReference type="ARBA" id="ARBA00022692"/>
    </source>
</evidence>
<feature type="transmembrane region" description="Helical" evidence="8">
    <location>
        <begin position="539"/>
        <end position="557"/>
    </location>
</feature>
<evidence type="ECO:0000256" key="5">
    <source>
        <dbReference type="ARBA" id="ARBA00022989"/>
    </source>
</evidence>
<evidence type="ECO:0000259" key="11">
    <source>
        <dbReference type="Pfam" id="PF21088"/>
    </source>
</evidence>
<dbReference type="Gene3D" id="1.10.287.1260">
    <property type="match status" value="1"/>
</dbReference>
<protein>
    <submittedName>
        <fullName evidence="13">Small conductance mechanosensitive channel</fullName>
    </submittedName>
</protein>
<organism evidence="13 14">
    <name type="scientific">Aureimonas jatrophae</name>
    <dbReference type="NCBI Taxonomy" id="1166073"/>
    <lineage>
        <taxon>Bacteria</taxon>
        <taxon>Pseudomonadati</taxon>
        <taxon>Pseudomonadota</taxon>
        <taxon>Alphaproteobacteria</taxon>
        <taxon>Hyphomicrobiales</taxon>
        <taxon>Aurantimonadaceae</taxon>
        <taxon>Aureimonas</taxon>
    </lineage>
</organism>
<evidence type="ECO:0000256" key="7">
    <source>
        <dbReference type="SAM" id="MobiDB-lite"/>
    </source>
</evidence>
<feature type="transmembrane region" description="Helical" evidence="8">
    <location>
        <begin position="513"/>
        <end position="533"/>
    </location>
</feature>
<evidence type="ECO:0000256" key="2">
    <source>
        <dbReference type="ARBA" id="ARBA00008017"/>
    </source>
</evidence>
<feature type="transmembrane region" description="Helical" evidence="8">
    <location>
        <begin position="228"/>
        <end position="249"/>
    </location>
</feature>
<dbReference type="STRING" id="1166073.SAMN05192530_11571"/>
<keyword evidence="6 8" id="KW-0472">Membrane</keyword>
<feature type="signal peptide" evidence="9">
    <location>
        <begin position="1"/>
        <end position="21"/>
    </location>
</feature>
<evidence type="ECO:0000313" key="13">
    <source>
        <dbReference type="EMBL" id="SDO84194.1"/>
    </source>
</evidence>
<dbReference type="SUPFAM" id="SSF82689">
    <property type="entry name" value="Mechanosensitive channel protein MscS (YggB), C-terminal domain"/>
    <property type="match status" value="1"/>
</dbReference>
<dbReference type="InterPro" id="IPR049142">
    <property type="entry name" value="MS_channel_1st"/>
</dbReference>
<dbReference type="InterPro" id="IPR011066">
    <property type="entry name" value="MscS_channel_C_sf"/>
</dbReference>
<dbReference type="EMBL" id="FNIT01000015">
    <property type="protein sequence ID" value="SDO84194.1"/>
    <property type="molecule type" value="Genomic_DNA"/>
</dbReference>
<feature type="domain" description="Mechanosensitive ion channel transmembrane helices 2/3" evidence="11">
    <location>
        <begin position="518"/>
        <end position="558"/>
    </location>
</feature>
<keyword evidence="5 8" id="KW-1133">Transmembrane helix</keyword>
<dbReference type="InterPro" id="IPR045276">
    <property type="entry name" value="YbiO_bact"/>
</dbReference>
<feature type="chain" id="PRO_5011456021" evidence="9">
    <location>
        <begin position="22"/>
        <end position="789"/>
    </location>
</feature>
<reference evidence="13 14" key="1">
    <citation type="submission" date="2016-10" db="EMBL/GenBank/DDBJ databases">
        <authorList>
            <person name="de Groot N.N."/>
        </authorList>
    </citation>
    <scope>NUCLEOTIDE SEQUENCE [LARGE SCALE GENOMIC DNA]</scope>
    <source>
        <strain evidence="14">L7-484,KACC 16230,DSM 25025</strain>
    </source>
</reference>
<gene>
    <name evidence="13" type="ORF">SAMN05192530_11571</name>
</gene>